<name>A0A8T0N3Y0_PANVG</name>
<dbReference type="GO" id="GO:0003714">
    <property type="term" value="F:transcription corepressor activity"/>
    <property type="evidence" value="ECO:0007669"/>
    <property type="project" value="InterPro"/>
</dbReference>
<reference evidence="1" key="1">
    <citation type="submission" date="2020-05" db="EMBL/GenBank/DDBJ databases">
        <title>WGS assembly of Panicum virgatum.</title>
        <authorList>
            <person name="Lovell J.T."/>
            <person name="Jenkins J."/>
            <person name="Shu S."/>
            <person name="Juenger T.E."/>
            <person name="Schmutz J."/>
        </authorList>
    </citation>
    <scope>NUCLEOTIDE SEQUENCE</scope>
    <source>
        <strain evidence="1">AP13</strain>
    </source>
</reference>
<dbReference type="PANTHER" id="PTHR44376:SF5">
    <property type="entry name" value="TRANSCRIPTIONAL COREPRESSOR LEUNIG ISOFORM X1"/>
    <property type="match status" value="1"/>
</dbReference>
<accession>A0A8T0N3Y0</accession>
<gene>
    <name evidence="1" type="ORF">PVAP13_9NG791966</name>
</gene>
<dbReference type="Gene3D" id="2.130.10.10">
    <property type="entry name" value="YVTN repeat-like/Quinoprotein amine dehydrogenase"/>
    <property type="match status" value="1"/>
</dbReference>
<dbReference type="AlphaFoldDB" id="A0A8T0N3Y0"/>
<organism evidence="1 2">
    <name type="scientific">Panicum virgatum</name>
    <name type="common">Blackwell switchgrass</name>
    <dbReference type="NCBI Taxonomy" id="38727"/>
    <lineage>
        <taxon>Eukaryota</taxon>
        <taxon>Viridiplantae</taxon>
        <taxon>Streptophyta</taxon>
        <taxon>Embryophyta</taxon>
        <taxon>Tracheophyta</taxon>
        <taxon>Spermatophyta</taxon>
        <taxon>Magnoliopsida</taxon>
        <taxon>Liliopsida</taxon>
        <taxon>Poales</taxon>
        <taxon>Poaceae</taxon>
        <taxon>PACMAD clade</taxon>
        <taxon>Panicoideae</taxon>
        <taxon>Panicodae</taxon>
        <taxon>Paniceae</taxon>
        <taxon>Panicinae</taxon>
        <taxon>Panicum</taxon>
        <taxon>Panicum sect. Hiantes</taxon>
    </lineage>
</organism>
<comment type="caution">
    <text evidence="1">The sequence shown here is derived from an EMBL/GenBank/DDBJ whole genome shotgun (WGS) entry which is preliminary data.</text>
</comment>
<proteinExistence type="predicted"/>
<keyword evidence="2" id="KW-1185">Reference proteome</keyword>
<dbReference type="PANTHER" id="PTHR44376">
    <property type="entry name" value="TRANSCRIPTIONAL REGULATOR OF FILAMENTOUS GROWTH FLO8"/>
    <property type="match status" value="1"/>
</dbReference>
<dbReference type="InterPro" id="IPR015943">
    <property type="entry name" value="WD40/YVTN_repeat-like_dom_sf"/>
</dbReference>
<sequence length="134" mass="15374">MSICSLKKLITYSVQCFSYSVNITDVETDERCKCLQGNRDNKPLNSICWNERVNCLASVSDNCAKVWSTDGQPVRELDRNGCFRSRSFHPRYPNTLVIGRYEVSIFALYSCTSIVRTVLFLQNDLCVHFLGISW</sequence>
<evidence type="ECO:0000313" key="1">
    <source>
        <dbReference type="EMBL" id="KAG2544180.1"/>
    </source>
</evidence>
<protein>
    <submittedName>
        <fullName evidence="1">Uncharacterized protein</fullName>
    </submittedName>
</protein>
<dbReference type="InterPro" id="IPR044716">
    <property type="entry name" value="LEUNIG-like"/>
</dbReference>
<dbReference type="SUPFAM" id="SSF50978">
    <property type="entry name" value="WD40 repeat-like"/>
    <property type="match status" value="1"/>
</dbReference>
<evidence type="ECO:0000313" key="2">
    <source>
        <dbReference type="Proteomes" id="UP000823388"/>
    </source>
</evidence>
<dbReference type="EMBL" id="CM029054">
    <property type="protein sequence ID" value="KAG2544180.1"/>
    <property type="molecule type" value="Genomic_DNA"/>
</dbReference>
<dbReference type="InterPro" id="IPR036322">
    <property type="entry name" value="WD40_repeat_dom_sf"/>
</dbReference>
<dbReference type="Proteomes" id="UP000823388">
    <property type="component" value="Chromosome 9N"/>
</dbReference>